<protein>
    <recommendedName>
        <fullName evidence="1">DUF6894 domain-containing protein</fullName>
    </recommendedName>
</protein>
<feature type="domain" description="DUF6894" evidence="1">
    <location>
        <begin position="4"/>
        <end position="66"/>
    </location>
</feature>
<proteinExistence type="predicted"/>
<dbReference type="Proteomes" id="UP000831921">
    <property type="component" value="Chromosome"/>
</dbReference>
<evidence type="ECO:0000313" key="3">
    <source>
        <dbReference type="Proteomes" id="UP000831921"/>
    </source>
</evidence>
<accession>A0ABY5MY56</accession>
<organism evidence="2 3">
    <name type="scientific">Sphingomonas glaciei</name>
    <dbReference type="NCBI Taxonomy" id="2938948"/>
    <lineage>
        <taxon>Bacteria</taxon>
        <taxon>Pseudomonadati</taxon>
        <taxon>Pseudomonadota</taxon>
        <taxon>Alphaproteobacteria</taxon>
        <taxon>Sphingomonadales</taxon>
        <taxon>Sphingomonadaceae</taxon>
        <taxon>Sphingomonas</taxon>
    </lineage>
</organism>
<reference evidence="2 3" key="1">
    <citation type="submission" date="2022-05" db="EMBL/GenBank/DDBJ databases">
        <title>S8-45 Sphingomonas ultraviolaceadurans.</title>
        <authorList>
            <person name="Liu Y."/>
        </authorList>
    </citation>
    <scope>NUCLEOTIDE SEQUENCE [LARGE SCALE GENOMIC DNA]</scope>
    <source>
        <strain evidence="2 3">S8-45</strain>
    </source>
</reference>
<keyword evidence="3" id="KW-1185">Reference proteome</keyword>
<dbReference type="InterPro" id="IPR054189">
    <property type="entry name" value="DUF6894"/>
</dbReference>
<dbReference type="Pfam" id="PF21834">
    <property type="entry name" value="DUF6894"/>
    <property type="match status" value="1"/>
</dbReference>
<dbReference type="EMBL" id="CP097253">
    <property type="protein sequence ID" value="UUR09373.1"/>
    <property type="molecule type" value="Genomic_DNA"/>
</dbReference>
<name>A0ABY5MY56_9SPHN</name>
<evidence type="ECO:0000259" key="1">
    <source>
        <dbReference type="Pfam" id="PF21834"/>
    </source>
</evidence>
<gene>
    <name evidence="2" type="ORF">M1K48_07105</name>
</gene>
<dbReference type="RefSeq" id="WP_249505140.1">
    <property type="nucleotide sequence ID" value="NZ_CP097253.1"/>
</dbReference>
<evidence type="ECO:0000313" key="2">
    <source>
        <dbReference type="EMBL" id="UUR09373.1"/>
    </source>
</evidence>
<sequence>MPKFHFHLDGERDEQGLDLPDLAAAKCEALDFASRHICDAANAFWDREEWLLSVADESGLTLFQLHIIGTEAAASLGQASRQSA</sequence>